<keyword evidence="2" id="KW-1185">Reference proteome</keyword>
<name>A0ABQ1LG75_9BURK</name>
<evidence type="ECO:0000313" key="1">
    <source>
        <dbReference type="EMBL" id="GGC22944.1"/>
    </source>
</evidence>
<dbReference type="EMBL" id="BMKG01000035">
    <property type="protein sequence ID" value="GGC22944.1"/>
    <property type="molecule type" value="Genomic_DNA"/>
</dbReference>
<proteinExistence type="predicted"/>
<sequence>MDIFSTSDDCCGDGLSLAPEKCIDGSWSARQLDAFNEGFHARTACHGDCVPDPDVACEPELLGQWHRGRAAAILIGVLATCDCGDAGRCLRTDACGSVCLIRQTRGYAPENVFRAEYKSSFG</sequence>
<reference evidence="2" key="1">
    <citation type="journal article" date="2019" name="Int. J. Syst. Evol. Microbiol.">
        <title>The Global Catalogue of Microorganisms (GCM) 10K type strain sequencing project: providing services to taxonomists for standard genome sequencing and annotation.</title>
        <authorList>
            <consortium name="The Broad Institute Genomics Platform"/>
            <consortium name="The Broad Institute Genome Sequencing Center for Infectious Disease"/>
            <person name="Wu L."/>
            <person name="Ma J."/>
        </authorList>
    </citation>
    <scope>NUCLEOTIDE SEQUENCE [LARGE SCALE GENOMIC DNA]</scope>
    <source>
        <strain evidence="2">CGMCC 1.15931</strain>
    </source>
</reference>
<evidence type="ECO:0000313" key="2">
    <source>
        <dbReference type="Proteomes" id="UP000622638"/>
    </source>
</evidence>
<gene>
    <name evidence="1" type="ORF">GCM10011572_50540</name>
</gene>
<organism evidence="1 2">
    <name type="scientific">Pseudoduganella buxea</name>
    <dbReference type="NCBI Taxonomy" id="1949069"/>
    <lineage>
        <taxon>Bacteria</taxon>
        <taxon>Pseudomonadati</taxon>
        <taxon>Pseudomonadota</taxon>
        <taxon>Betaproteobacteria</taxon>
        <taxon>Burkholderiales</taxon>
        <taxon>Oxalobacteraceae</taxon>
        <taxon>Telluria group</taxon>
        <taxon>Pseudoduganella</taxon>
    </lineage>
</organism>
<accession>A0ABQ1LG75</accession>
<protein>
    <submittedName>
        <fullName evidence="1">Uncharacterized protein</fullName>
    </submittedName>
</protein>
<comment type="caution">
    <text evidence="1">The sequence shown here is derived from an EMBL/GenBank/DDBJ whole genome shotgun (WGS) entry which is preliminary data.</text>
</comment>
<dbReference type="Proteomes" id="UP000622638">
    <property type="component" value="Unassembled WGS sequence"/>
</dbReference>